<dbReference type="NCBIfam" id="TIGR01985">
    <property type="entry name" value="phasin_2"/>
    <property type="match status" value="1"/>
</dbReference>
<sequence>MATKKIDDVFSLTSFDPAKVTETFRDFAEKGAAQSKDAYSKMKTAAEDATKTVEATLESAQSGSVALGLKAIEALRTNAENSLSHMEALMGVKSVSELFELQTAFIRKQAELAMEQAKSMQEATKKIAETVAKPGKDAAEKAFAGFKKG</sequence>
<evidence type="ECO:0000313" key="2">
    <source>
        <dbReference type="EMBL" id="MBP1861929.1"/>
    </source>
</evidence>
<feature type="domain" description="Phasin" evidence="1">
    <location>
        <begin position="41"/>
        <end position="136"/>
    </location>
</feature>
<gene>
    <name evidence="2" type="ORF">J2Z75_005458</name>
</gene>
<dbReference type="InterPro" id="IPR010234">
    <property type="entry name" value="Phasin_subfam-2"/>
</dbReference>
<comment type="caution">
    <text evidence="2">The sequence shown here is derived from an EMBL/GenBank/DDBJ whole genome shotgun (WGS) entry which is preliminary data.</text>
</comment>
<proteinExistence type="predicted"/>
<dbReference type="InterPro" id="IPR018968">
    <property type="entry name" value="Phasin"/>
</dbReference>
<organism evidence="2 3">
    <name type="scientific">Rhizobium herbae</name>
    <dbReference type="NCBI Taxonomy" id="508661"/>
    <lineage>
        <taxon>Bacteria</taxon>
        <taxon>Pseudomonadati</taxon>
        <taxon>Pseudomonadota</taxon>
        <taxon>Alphaproteobacteria</taxon>
        <taxon>Hyphomicrobiales</taxon>
        <taxon>Rhizobiaceae</taxon>
        <taxon>Rhizobium/Agrobacterium group</taxon>
        <taxon>Rhizobium</taxon>
    </lineage>
</organism>
<dbReference type="RefSeq" id="WP_209856751.1">
    <property type="nucleotide sequence ID" value="NZ_JAGGJV010000012.1"/>
</dbReference>
<name>A0ABS4EVF2_9HYPH</name>
<evidence type="ECO:0000313" key="3">
    <source>
        <dbReference type="Proteomes" id="UP000823786"/>
    </source>
</evidence>
<dbReference type="Pfam" id="PF09361">
    <property type="entry name" value="Phasin_2"/>
    <property type="match status" value="1"/>
</dbReference>
<evidence type="ECO:0000259" key="1">
    <source>
        <dbReference type="Pfam" id="PF09361"/>
    </source>
</evidence>
<dbReference type="Proteomes" id="UP000823786">
    <property type="component" value="Unassembled WGS sequence"/>
</dbReference>
<protein>
    <submittedName>
        <fullName evidence="2">Phasin</fullName>
    </submittedName>
</protein>
<dbReference type="EMBL" id="JAGGJV010000012">
    <property type="protein sequence ID" value="MBP1861929.1"/>
    <property type="molecule type" value="Genomic_DNA"/>
</dbReference>
<accession>A0ABS4EVF2</accession>
<reference evidence="2 3" key="1">
    <citation type="submission" date="2021-03" db="EMBL/GenBank/DDBJ databases">
        <title>Genomic Encyclopedia of Type Strains, Phase IV (KMG-IV): sequencing the most valuable type-strain genomes for metagenomic binning, comparative biology and taxonomic classification.</title>
        <authorList>
            <person name="Goeker M."/>
        </authorList>
    </citation>
    <scope>NUCLEOTIDE SEQUENCE [LARGE SCALE GENOMIC DNA]</scope>
    <source>
        <strain evidence="2 3">DSM 26427</strain>
    </source>
</reference>
<keyword evidence="3" id="KW-1185">Reference proteome</keyword>